<gene>
    <name evidence="9" type="ORF">EMAD1354_LOCUS2708</name>
</gene>
<reference evidence="9" key="1">
    <citation type="submission" date="2021-01" db="EMBL/GenBank/DDBJ databases">
        <authorList>
            <person name="Corre E."/>
            <person name="Pelletier E."/>
            <person name="Niang G."/>
            <person name="Scheremetjew M."/>
            <person name="Finn R."/>
            <person name="Kale V."/>
            <person name="Holt S."/>
            <person name="Cochrane G."/>
            <person name="Meng A."/>
            <person name="Brown T."/>
            <person name="Cohen L."/>
        </authorList>
    </citation>
    <scope>NUCLEOTIDE SEQUENCE</scope>
    <source>
        <strain evidence="9">CCMP3276</strain>
    </source>
</reference>
<dbReference type="Gene3D" id="3.40.30.10">
    <property type="entry name" value="Glutaredoxin"/>
    <property type="match status" value="1"/>
</dbReference>
<dbReference type="PANTHER" id="PTHR48105">
    <property type="entry name" value="THIOREDOXIN REDUCTASE 1-RELATED-RELATED"/>
    <property type="match status" value="1"/>
</dbReference>
<dbReference type="Gene3D" id="3.50.50.60">
    <property type="entry name" value="FAD/NAD(P)-binding domain"/>
    <property type="match status" value="2"/>
</dbReference>
<dbReference type="AlphaFoldDB" id="A0A7S0T8B0"/>
<feature type="region of interest" description="Disordered" evidence="7">
    <location>
        <begin position="241"/>
        <end position="276"/>
    </location>
</feature>
<feature type="compositionally biased region" description="Acidic residues" evidence="7">
    <location>
        <begin position="258"/>
        <end position="269"/>
    </location>
</feature>
<feature type="compositionally biased region" description="Low complexity" evidence="7">
    <location>
        <begin position="248"/>
        <end position="257"/>
    </location>
</feature>
<evidence type="ECO:0000256" key="3">
    <source>
        <dbReference type="ARBA" id="ARBA00022827"/>
    </source>
</evidence>
<evidence type="ECO:0000313" key="9">
    <source>
        <dbReference type="EMBL" id="CAD8726627.1"/>
    </source>
</evidence>
<dbReference type="PROSITE" id="PS51352">
    <property type="entry name" value="THIOREDOXIN_2"/>
    <property type="match status" value="1"/>
</dbReference>
<dbReference type="InterPro" id="IPR023753">
    <property type="entry name" value="FAD/NAD-binding_dom"/>
</dbReference>
<comment type="similarity">
    <text evidence="1">Belongs to the class-II pyridine nucleotide-disulfide oxidoreductase family.</text>
</comment>
<dbReference type="InterPro" id="IPR013766">
    <property type="entry name" value="Thioredoxin_domain"/>
</dbReference>
<evidence type="ECO:0000256" key="4">
    <source>
        <dbReference type="ARBA" id="ARBA00023002"/>
    </source>
</evidence>
<sequence>MKNSDDKGDSDNESKSGDAVENVVIIGSGPAGYTAAIYAARANMKPLLFEGVSAGIPGGQLMTTSEVENFPGFAAGITGPELMAQMRAQAKRWGAQIVTDDVTHVDLSEGPPFTLRAAEQDDEIQSYSVIVATGASAKRLGIETEESFWSRGVSACAICDGTAPIFRDRVLAVVGGGDSGCEEAVYLTKYASHVHLLVRSDKLRASKALQDRVLAHPAVSVHFSVSVVEFKGDSGVRVPSRQRRRVRSNISSMSSSESESEDAAADDEQQQFSNAAKSNASPLAAVRLVNSKTGTFEEIACSGVFYAIGHTPNTSLFRDSPLELDDAGYVKVKQGTVETSVRGVFAAGDVQDRDWRQAVTAAGTGCMAALSAERFLSENGYGVEYHQQNVLGEGDEKARESSGSGDGGGVEDEAPRVSDTKENFDAEKTSHRGSFALRKLYHESHRPIVVKYISKSCGPCRQLGPILSAVVREYDGKIHYVEIDIEEDADIAESAGVSGTPTVQVFLNKGMIESKSGVLMKSKLRTMMNTAVSRANKEALETADV</sequence>
<name>A0A7S0T8B0_9RHOD</name>
<feature type="region of interest" description="Disordered" evidence="7">
    <location>
        <begin position="391"/>
        <end position="429"/>
    </location>
</feature>
<dbReference type="GO" id="GO:0016668">
    <property type="term" value="F:oxidoreductase activity, acting on a sulfur group of donors, NAD(P) as acceptor"/>
    <property type="evidence" value="ECO:0007669"/>
    <property type="project" value="UniProtKB-ARBA"/>
</dbReference>
<dbReference type="EMBL" id="HBFE01004149">
    <property type="protein sequence ID" value="CAD8726627.1"/>
    <property type="molecule type" value="Transcribed_RNA"/>
</dbReference>
<dbReference type="SUPFAM" id="SSF52833">
    <property type="entry name" value="Thioredoxin-like"/>
    <property type="match status" value="1"/>
</dbReference>
<dbReference type="InterPro" id="IPR036188">
    <property type="entry name" value="FAD/NAD-bd_sf"/>
</dbReference>
<dbReference type="Pfam" id="PF00085">
    <property type="entry name" value="Thioredoxin"/>
    <property type="match status" value="1"/>
</dbReference>
<protein>
    <recommendedName>
        <fullName evidence="8">Thioredoxin domain-containing protein</fullName>
    </recommendedName>
</protein>
<feature type="compositionally biased region" description="Basic and acidic residues" evidence="7">
    <location>
        <begin position="413"/>
        <end position="429"/>
    </location>
</feature>
<dbReference type="InterPro" id="IPR008255">
    <property type="entry name" value="Pyr_nucl-diS_OxRdtase_2_AS"/>
</dbReference>
<organism evidence="9">
    <name type="scientific">Erythrolobus madagascarensis</name>
    <dbReference type="NCBI Taxonomy" id="708628"/>
    <lineage>
        <taxon>Eukaryota</taxon>
        <taxon>Rhodophyta</taxon>
        <taxon>Bangiophyceae</taxon>
        <taxon>Porphyridiales</taxon>
        <taxon>Porphyridiaceae</taxon>
        <taxon>Erythrolobus</taxon>
    </lineage>
</organism>
<dbReference type="SUPFAM" id="SSF51905">
    <property type="entry name" value="FAD/NAD(P)-binding domain"/>
    <property type="match status" value="1"/>
</dbReference>
<keyword evidence="2" id="KW-0285">Flavoprotein</keyword>
<dbReference type="Pfam" id="PF07992">
    <property type="entry name" value="Pyr_redox_2"/>
    <property type="match status" value="2"/>
</dbReference>
<dbReference type="PRINTS" id="PR00469">
    <property type="entry name" value="PNDRDTASEII"/>
</dbReference>
<keyword evidence="4" id="KW-0560">Oxidoreductase</keyword>
<evidence type="ECO:0000256" key="2">
    <source>
        <dbReference type="ARBA" id="ARBA00022630"/>
    </source>
</evidence>
<dbReference type="InterPro" id="IPR036249">
    <property type="entry name" value="Thioredoxin-like_sf"/>
</dbReference>
<keyword evidence="6" id="KW-0676">Redox-active center</keyword>
<evidence type="ECO:0000259" key="8">
    <source>
        <dbReference type="PROSITE" id="PS51352"/>
    </source>
</evidence>
<evidence type="ECO:0000256" key="7">
    <source>
        <dbReference type="SAM" id="MobiDB-lite"/>
    </source>
</evidence>
<dbReference type="PRINTS" id="PR00368">
    <property type="entry name" value="FADPNR"/>
</dbReference>
<dbReference type="InterPro" id="IPR050097">
    <property type="entry name" value="Ferredoxin-NADP_redctase_2"/>
</dbReference>
<keyword evidence="3" id="KW-0274">FAD</keyword>
<accession>A0A7S0T8B0</accession>
<dbReference type="GO" id="GO:0097237">
    <property type="term" value="P:cellular response to toxic substance"/>
    <property type="evidence" value="ECO:0007669"/>
    <property type="project" value="UniProtKB-ARBA"/>
</dbReference>
<dbReference type="PROSITE" id="PS00573">
    <property type="entry name" value="PYRIDINE_REDOX_2"/>
    <property type="match status" value="1"/>
</dbReference>
<evidence type="ECO:0000256" key="5">
    <source>
        <dbReference type="ARBA" id="ARBA00023157"/>
    </source>
</evidence>
<keyword evidence="5" id="KW-1015">Disulfide bond</keyword>
<feature type="domain" description="Thioredoxin" evidence="8">
    <location>
        <begin position="415"/>
        <end position="545"/>
    </location>
</feature>
<evidence type="ECO:0000256" key="1">
    <source>
        <dbReference type="ARBA" id="ARBA00009333"/>
    </source>
</evidence>
<proteinExistence type="inferred from homology"/>
<evidence type="ECO:0000256" key="6">
    <source>
        <dbReference type="ARBA" id="ARBA00023284"/>
    </source>
</evidence>